<sequence length="349" mass="39773">MSDLSSAEQSSRNALKEKKPRVFEKVSRYAEIVKNGGSIGIVQFQYNYACNFKCTHCSISRMLKPGARSLTPPDVKMIADQADAMGLAHWVITGGEPLVFPDLDEVVAAVGPERFYISCDTNGFLMTDEKARHLEEIGVDKIQMSLDSIRPSDHDAFRKRDSSYAHAMRCIDAVKKTSMKLIIQTVVTKQRLHSDEFLEMLEFGKKRDIGIFVTLAKPVGMWEGKFDMLCDKDDWKYLQELEKSYDVFTHMTPSYGMDMGCIAVKRMFSITQYGDVQPCPYMHTSLGNVFEEPLADIIKRGLSIKYFKGDNHTCWLALEPNFIKNHVSRAYGKQLPIPCTEYFDKEDFQ</sequence>
<organism evidence="7 8">
    <name type="scientific">Candidatus Mailhella merdigallinarum</name>
    <dbReference type="NCBI Taxonomy" id="2838658"/>
    <lineage>
        <taxon>Bacteria</taxon>
        <taxon>Pseudomonadati</taxon>
        <taxon>Thermodesulfobacteriota</taxon>
        <taxon>Desulfovibrionia</taxon>
        <taxon>Desulfovibrionales</taxon>
        <taxon>Desulfovibrionaceae</taxon>
        <taxon>Mailhella</taxon>
    </lineage>
</organism>
<dbReference type="InterPro" id="IPR007197">
    <property type="entry name" value="rSAM"/>
</dbReference>
<dbReference type="PANTHER" id="PTHR11228:SF7">
    <property type="entry name" value="PQQA PEPTIDE CYCLASE"/>
    <property type="match status" value="1"/>
</dbReference>
<evidence type="ECO:0000259" key="6">
    <source>
        <dbReference type="PROSITE" id="PS51918"/>
    </source>
</evidence>
<dbReference type="InterPro" id="IPR006638">
    <property type="entry name" value="Elp3/MiaA/NifB-like_rSAM"/>
</dbReference>
<dbReference type="SMART" id="SM00729">
    <property type="entry name" value="Elp3"/>
    <property type="match status" value="1"/>
</dbReference>
<dbReference type="Pfam" id="PF13186">
    <property type="entry name" value="SPASM"/>
    <property type="match status" value="1"/>
</dbReference>
<gene>
    <name evidence="7" type="ORF">H9962_00625</name>
</gene>
<keyword evidence="4" id="KW-0408">Iron</keyword>
<dbReference type="Proteomes" id="UP000824225">
    <property type="component" value="Unassembled WGS sequence"/>
</dbReference>
<evidence type="ECO:0000313" key="7">
    <source>
        <dbReference type="EMBL" id="HJA07686.1"/>
    </source>
</evidence>
<keyword evidence="5" id="KW-0411">Iron-sulfur</keyword>
<dbReference type="Gene3D" id="3.20.20.70">
    <property type="entry name" value="Aldolase class I"/>
    <property type="match status" value="1"/>
</dbReference>
<dbReference type="InterPro" id="IPR023885">
    <property type="entry name" value="4Fe4S-binding_SPASM_dom"/>
</dbReference>
<evidence type="ECO:0000256" key="4">
    <source>
        <dbReference type="ARBA" id="ARBA00023004"/>
    </source>
</evidence>
<proteinExistence type="predicted"/>
<dbReference type="GO" id="GO:0046872">
    <property type="term" value="F:metal ion binding"/>
    <property type="evidence" value="ECO:0007669"/>
    <property type="project" value="UniProtKB-KW"/>
</dbReference>
<evidence type="ECO:0000256" key="1">
    <source>
        <dbReference type="ARBA" id="ARBA00001966"/>
    </source>
</evidence>
<dbReference type="PANTHER" id="PTHR11228">
    <property type="entry name" value="RADICAL SAM DOMAIN PROTEIN"/>
    <property type="match status" value="1"/>
</dbReference>
<dbReference type="EMBL" id="DXAN01000002">
    <property type="protein sequence ID" value="HJA07686.1"/>
    <property type="molecule type" value="Genomic_DNA"/>
</dbReference>
<reference evidence="7" key="2">
    <citation type="submission" date="2021-04" db="EMBL/GenBank/DDBJ databases">
        <authorList>
            <person name="Gilroy R."/>
        </authorList>
    </citation>
    <scope>NUCLEOTIDE SEQUENCE</scope>
    <source>
        <strain evidence="7">CHK186-16707</strain>
    </source>
</reference>
<dbReference type="InterPro" id="IPR058240">
    <property type="entry name" value="rSAM_sf"/>
</dbReference>
<comment type="caution">
    <text evidence="7">The sequence shown here is derived from an EMBL/GenBank/DDBJ whole genome shotgun (WGS) entry which is preliminary data.</text>
</comment>
<dbReference type="GO" id="GO:0003824">
    <property type="term" value="F:catalytic activity"/>
    <property type="evidence" value="ECO:0007669"/>
    <property type="project" value="InterPro"/>
</dbReference>
<dbReference type="InterPro" id="IPR050377">
    <property type="entry name" value="Radical_SAM_PqqE_MftC-like"/>
</dbReference>
<reference evidence="7" key="1">
    <citation type="journal article" date="2021" name="PeerJ">
        <title>Extensive microbial diversity within the chicken gut microbiome revealed by metagenomics and culture.</title>
        <authorList>
            <person name="Gilroy R."/>
            <person name="Ravi A."/>
            <person name="Getino M."/>
            <person name="Pursley I."/>
            <person name="Horton D.L."/>
            <person name="Alikhan N.F."/>
            <person name="Baker D."/>
            <person name="Gharbi K."/>
            <person name="Hall N."/>
            <person name="Watson M."/>
            <person name="Adriaenssens E.M."/>
            <person name="Foster-Nyarko E."/>
            <person name="Jarju S."/>
            <person name="Secka A."/>
            <person name="Antonio M."/>
            <person name="Oren A."/>
            <person name="Chaudhuri R.R."/>
            <person name="La Ragione R."/>
            <person name="Hildebrand F."/>
            <person name="Pallen M.J."/>
        </authorList>
    </citation>
    <scope>NUCLEOTIDE SEQUENCE</scope>
    <source>
        <strain evidence="7">CHK186-16707</strain>
    </source>
</reference>
<evidence type="ECO:0000313" key="8">
    <source>
        <dbReference type="Proteomes" id="UP000824225"/>
    </source>
</evidence>
<evidence type="ECO:0000256" key="2">
    <source>
        <dbReference type="ARBA" id="ARBA00022691"/>
    </source>
</evidence>
<dbReference type="AlphaFoldDB" id="A0A9D2HCL7"/>
<dbReference type="SUPFAM" id="SSF102114">
    <property type="entry name" value="Radical SAM enzymes"/>
    <property type="match status" value="1"/>
</dbReference>
<dbReference type="GO" id="GO:0051536">
    <property type="term" value="F:iron-sulfur cluster binding"/>
    <property type="evidence" value="ECO:0007669"/>
    <property type="project" value="UniProtKB-KW"/>
</dbReference>
<dbReference type="InterPro" id="IPR013785">
    <property type="entry name" value="Aldolase_TIM"/>
</dbReference>
<evidence type="ECO:0000256" key="3">
    <source>
        <dbReference type="ARBA" id="ARBA00022723"/>
    </source>
</evidence>
<dbReference type="PROSITE" id="PS51918">
    <property type="entry name" value="RADICAL_SAM"/>
    <property type="match status" value="1"/>
</dbReference>
<dbReference type="SFLD" id="SFLDG01067">
    <property type="entry name" value="SPASM/twitch_domain_containing"/>
    <property type="match status" value="1"/>
</dbReference>
<protein>
    <submittedName>
        <fullName evidence="7">Radical SAM protein</fullName>
    </submittedName>
</protein>
<dbReference type="Pfam" id="PF04055">
    <property type="entry name" value="Radical_SAM"/>
    <property type="match status" value="1"/>
</dbReference>
<feature type="domain" description="Radical SAM core" evidence="6">
    <location>
        <begin position="34"/>
        <end position="249"/>
    </location>
</feature>
<dbReference type="SFLD" id="SFLDS00029">
    <property type="entry name" value="Radical_SAM"/>
    <property type="match status" value="1"/>
</dbReference>
<evidence type="ECO:0000256" key="5">
    <source>
        <dbReference type="ARBA" id="ARBA00023014"/>
    </source>
</evidence>
<comment type="cofactor">
    <cofactor evidence="1">
        <name>[4Fe-4S] cluster</name>
        <dbReference type="ChEBI" id="CHEBI:49883"/>
    </cofactor>
</comment>
<keyword evidence="3" id="KW-0479">Metal-binding</keyword>
<dbReference type="CDD" id="cd01335">
    <property type="entry name" value="Radical_SAM"/>
    <property type="match status" value="1"/>
</dbReference>
<accession>A0A9D2HCL7</accession>
<dbReference type="SFLD" id="SFLDG01386">
    <property type="entry name" value="main_SPASM_domain-containing"/>
    <property type="match status" value="1"/>
</dbReference>
<keyword evidence="2" id="KW-0949">S-adenosyl-L-methionine</keyword>
<name>A0A9D2HCL7_9BACT</name>